<keyword evidence="1" id="KW-0489">Methyltransferase</keyword>
<dbReference type="PANTHER" id="PTHR45875:SF1">
    <property type="entry name" value="METHYLTRANSFERASE N6AMT1"/>
    <property type="match status" value="1"/>
</dbReference>
<dbReference type="CDD" id="cd02440">
    <property type="entry name" value="AdoMet_MTases"/>
    <property type="match status" value="1"/>
</dbReference>
<dbReference type="Proteomes" id="UP001501371">
    <property type="component" value="Unassembled WGS sequence"/>
</dbReference>
<dbReference type="PANTHER" id="PTHR45875">
    <property type="entry name" value="METHYLTRANSFERASE N6AMT1"/>
    <property type="match status" value="1"/>
</dbReference>
<dbReference type="SUPFAM" id="SSF53335">
    <property type="entry name" value="S-adenosyl-L-methionine-dependent methyltransferases"/>
    <property type="match status" value="1"/>
</dbReference>
<dbReference type="InterPro" id="IPR029063">
    <property type="entry name" value="SAM-dependent_MTases_sf"/>
</dbReference>
<dbReference type="Pfam" id="PF05175">
    <property type="entry name" value="MTS"/>
    <property type="match status" value="1"/>
</dbReference>
<organism evidence="5 6">
    <name type="scientific">Streptomyces hebeiensis</name>
    <dbReference type="NCBI Taxonomy" id="229486"/>
    <lineage>
        <taxon>Bacteria</taxon>
        <taxon>Bacillati</taxon>
        <taxon>Actinomycetota</taxon>
        <taxon>Actinomycetes</taxon>
        <taxon>Kitasatosporales</taxon>
        <taxon>Streptomycetaceae</taxon>
        <taxon>Streptomyces</taxon>
    </lineage>
</organism>
<evidence type="ECO:0000256" key="1">
    <source>
        <dbReference type="ARBA" id="ARBA00022603"/>
    </source>
</evidence>
<evidence type="ECO:0000256" key="3">
    <source>
        <dbReference type="ARBA" id="ARBA00022691"/>
    </source>
</evidence>
<reference evidence="5 6" key="1">
    <citation type="journal article" date="2019" name="Int. J. Syst. Evol. Microbiol.">
        <title>The Global Catalogue of Microorganisms (GCM) 10K type strain sequencing project: providing services to taxonomists for standard genome sequencing and annotation.</title>
        <authorList>
            <consortium name="The Broad Institute Genomics Platform"/>
            <consortium name="The Broad Institute Genome Sequencing Center for Infectious Disease"/>
            <person name="Wu L."/>
            <person name="Ma J."/>
        </authorList>
    </citation>
    <scope>NUCLEOTIDE SEQUENCE [LARGE SCALE GENOMIC DNA]</scope>
    <source>
        <strain evidence="5 6">JCM 12696</strain>
    </source>
</reference>
<keyword evidence="3" id="KW-0949">S-adenosyl-L-methionine</keyword>
<gene>
    <name evidence="5" type="ORF">GCM10009654_45990</name>
</gene>
<accession>A0ABN1UZ42</accession>
<dbReference type="Gene3D" id="3.40.50.150">
    <property type="entry name" value="Vaccinia Virus protein VP39"/>
    <property type="match status" value="1"/>
</dbReference>
<dbReference type="InterPro" id="IPR052190">
    <property type="entry name" value="Euk-Arch_PrmC-MTase"/>
</dbReference>
<evidence type="ECO:0000256" key="2">
    <source>
        <dbReference type="ARBA" id="ARBA00022679"/>
    </source>
</evidence>
<feature type="domain" description="Methyltransferase small" evidence="4">
    <location>
        <begin position="33"/>
        <end position="178"/>
    </location>
</feature>
<evidence type="ECO:0000313" key="6">
    <source>
        <dbReference type="Proteomes" id="UP001501371"/>
    </source>
</evidence>
<name>A0ABN1UZ42_9ACTN</name>
<dbReference type="EMBL" id="BAAAKV010000044">
    <property type="protein sequence ID" value="GAA1183404.1"/>
    <property type="molecule type" value="Genomic_DNA"/>
</dbReference>
<proteinExistence type="predicted"/>
<keyword evidence="2" id="KW-0808">Transferase</keyword>
<evidence type="ECO:0000259" key="4">
    <source>
        <dbReference type="Pfam" id="PF05175"/>
    </source>
</evidence>
<protein>
    <recommendedName>
        <fullName evidence="4">Methyltransferase small domain-containing protein</fullName>
    </recommendedName>
</protein>
<sequence length="228" mass="25039">MIPEHAQEFIRRNTDTGTLPSSFSMFGREWALAPGVFAPVYDLSTALFTTWLPLARGTELLEVGCGAGITSVVAALRGCRRVTALDINPAAVRNTERNVRQHAVEDRVQVLESDLFARLPADDRYDLVYWNSSFVDTPVETEQLSAIERAVIDPGYRTHERFLAEAPYHLKPGGRIFLGFSTLGNRGRLDELAAAHDVGIRTHRVSGSAVSADVTYQLLEVQKGGAQG</sequence>
<evidence type="ECO:0000313" key="5">
    <source>
        <dbReference type="EMBL" id="GAA1183404.1"/>
    </source>
</evidence>
<dbReference type="InterPro" id="IPR007848">
    <property type="entry name" value="Small_mtfrase_dom"/>
</dbReference>
<keyword evidence="6" id="KW-1185">Reference proteome</keyword>
<comment type="caution">
    <text evidence="5">The sequence shown here is derived from an EMBL/GenBank/DDBJ whole genome shotgun (WGS) entry which is preliminary data.</text>
</comment>
<dbReference type="RefSeq" id="WP_344279870.1">
    <property type="nucleotide sequence ID" value="NZ_BAAAKV010000044.1"/>
</dbReference>